<gene>
    <name evidence="2" type="ORF">O4U47_05480</name>
</gene>
<feature type="transmembrane region" description="Helical" evidence="1">
    <location>
        <begin position="12"/>
        <end position="35"/>
    </location>
</feature>
<organism evidence="2 3">
    <name type="scientific">Nocardiopsis suaedae</name>
    <dbReference type="NCBI Taxonomy" id="3018444"/>
    <lineage>
        <taxon>Bacteria</taxon>
        <taxon>Bacillati</taxon>
        <taxon>Actinomycetota</taxon>
        <taxon>Actinomycetes</taxon>
        <taxon>Streptosporangiales</taxon>
        <taxon>Nocardiopsidaceae</taxon>
        <taxon>Nocardiopsis</taxon>
    </lineage>
</organism>
<accession>A0ABT4TGX5</accession>
<evidence type="ECO:0000256" key="1">
    <source>
        <dbReference type="SAM" id="Phobius"/>
    </source>
</evidence>
<dbReference type="EMBL" id="JAQFWP010000007">
    <property type="protein sequence ID" value="MDA2803954.1"/>
    <property type="molecule type" value="Genomic_DNA"/>
</dbReference>
<evidence type="ECO:0008006" key="4">
    <source>
        <dbReference type="Google" id="ProtNLM"/>
    </source>
</evidence>
<dbReference type="Proteomes" id="UP001165685">
    <property type="component" value="Unassembled WGS sequence"/>
</dbReference>
<keyword evidence="1" id="KW-1133">Transmembrane helix</keyword>
<feature type="transmembrane region" description="Helical" evidence="1">
    <location>
        <begin position="118"/>
        <end position="139"/>
    </location>
</feature>
<protein>
    <recommendedName>
        <fullName evidence="4">DUF1440 domain-containing protein</fullName>
    </recommendedName>
</protein>
<reference evidence="2" key="1">
    <citation type="submission" date="2023-01" db="EMBL/GenBank/DDBJ databases">
        <title>Draft genome sequence of Nocardiopsis sp. LSu2-4 isolated from halophytes.</title>
        <authorList>
            <person name="Duangmal K."/>
            <person name="Chantavorakit T."/>
        </authorList>
    </citation>
    <scope>NUCLEOTIDE SEQUENCE</scope>
    <source>
        <strain evidence="2">LSu2-4</strain>
    </source>
</reference>
<feature type="transmembrane region" description="Helical" evidence="1">
    <location>
        <begin position="55"/>
        <end position="77"/>
    </location>
</feature>
<sequence>MSTIAHARSHALVHAWRGLVSGLAGGVVFGALMAATGMLPAVGMLVGTGNAVAGGAVHLVISAGFGLVFGLIAGAVADRPGAVLGAGAVYGLFWWVVGGLALMPAMLGMPMFQMSAGAWTSLLGHLLYGLVTAAVLMWMSHKEV</sequence>
<evidence type="ECO:0000313" key="3">
    <source>
        <dbReference type="Proteomes" id="UP001165685"/>
    </source>
</evidence>
<keyword evidence="1" id="KW-0472">Membrane</keyword>
<comment type="caution">
    <text evidence="2">The sequence shown here is derived from an EMBL/GenBank/DDBJ whole genome shotgun (WGS) entry which is preliminary data.</text>
</comment>
<keyword evidence="1" id="KW-0812">Transmembrane</keyword>
<dbReference type="RefSeq" id="WP_270676442.1">
    <property type="nucleotide sequence ID" value="NZ_JAQFWP010000007.1"/>
</dbReference>
<keyword evidence="3" id="KW-1185">Reference proteome</keyword>
<proteinExistence type="predicted"/>
<name>A0ABT4TGX5_9ACTN</name>
<evidence type="ECO:0000313" key="2">
    <source>
        <dbReference type="EMBL" id="MDA2803954.1"/>
    </source>
</evidence>
<feature type="transmembrane region" description="Helical" evidence="1">
    <location>
        <begin position="89"/>
        <end position="112"/>
    </location>
</feature>